<evidence type="ECO:0000313" key="2">
    <source>
        <dbReference type="Proteomes" id="UP000242381"/>
    </source>
</evidence>
<protein>
    <submittedName>
        <fullName evidence="1">Uncharacterized protein</fullName>
    </submittedName>
</protein>
<evidence type="ECO:0000313" key="1">
    <source>
        <dbReference type="EMBL" id="ORE17782.1"/>
    </source>
</evidence>
<dbReference type="AlphaFoldDB" id="A0A1X0S0G2"/>
<dbReference type="EMBL" id="KV921346">
    <property type="protein sequence ID" value="ORE17782.1"/>
    <property type="molecule type" value="Genomic_DNA"/>
</dbReference>
<dbReference type="Proteomes" id="UP000242381">
    <property type="component" value="Unassembled WGS sequence"/>
</dbReference>
<name>A0A1X0S0G2_RHIZD</name>
<organism evidence="1 2">
    <name type="scientific">Rhizopus microsporus</name>
    <dbReference type="NCBI Taxonomy" id="58291"/>
    <lineage>
        <taxon>Eukaryota</taxon>
        <taxon>Fungi</taxon>
        <taxon>Fungi incertae sedis</taxon>
        <taxon>Mucoromycota</taxon>
        <taxon>Mucoromycotina</taxon>
        <taxon>Mucoromycetes</taxon>
        <taxon>Mucorales</taxon>
        <taxon>Mucorineae</taxon>
        <taxon>Rhizopodaceae</taxon>
        <taxon>Rhizopus</taxon>
    </lineage>
</organism>
<reference evidence="1 2" key="1">
    <citation type="journal article" date="2016" name="Proc. Natl. Acad. Sci. U.S.A.">
        <title>Lipid metabolic changes in an early divergent fungus govern the establishment of a mutualistic symbiosis with endobacteria.</title>
        <authorList>
            <person name="Lastovetsky O.A."/>
            <person name="Gaspar M.L."/>
            <person name="Mondo S.J."/>
            <person name="LaButti K.M."/>
            <person name="Sandor L."/>
            <person name="Grigoriev I.V."/>
            <person name="Henry S.A."/>
            <person name="Pawlowska T.E."/>
        </authorList>
    </citation>
    <scope>NUCLEOTIDE SEQUENCE [LARGE SCALE GENOMIC DNA]</scope>
    <source>
        <strain evidence="1 2">ATCC 11559</strain>
    </source>
</reference>
<sequence length="50" mass="6050">LQATFPWTLHWPAICTLLHEIDYLYHQKCPLFPLPHFRQKLLDWLSPSPH</sequence>
<proteinExistence type="predicted"/>
<gene>
    <name evidence="1" type="ORF">BCV71DRAFT_180813</name>
</gene>
<accession>A0A1X0S0G2</accession>
<feature type="non-terminal residue" evidence="1">
    <location>
        <position position="1"/>
    </location>
</feature>